<dbReference type="EMBL" id="JAVHNS010000001">
    <property type="protein sequence ID" value="KAK6363278.1"/>
    <property type="molecule type" value="Genomic_DNA"/>
</dbReference>
<gene>
    <name evidence="1" type="ORF">TWF730_000719</name>
</gene>
<evidence type="ECO:0000313" key="1">
    <source>
        <dbReference type="EMBL" id="KAK6363278.1"/>
    </source>
</evidence>
<dbReference type="AlphaFoldDB" id="A0AAV9VPN5"/>
<accession>A0AAV9VPN5</accession>
<evidence type="ECO:0000313" key="2">
    <source>
        <dbReference type="Proteomes" id="UP001373714"/>
    </source>
</evidence>
<protein>
    <submittedName>
        <fullName evidence="1">Uncharacterized protein</fullName>
    </submittedName>
</protein>
<proteinExistence type="predicted"/>
<comment type="caution">
    <text evidence="1">The sequence shown here is derived from an EMBL/GenBank/DDBJ whole genome shotgun (WGS) entry which is preliminary data.</text>
</comment>
<reference evidence="1 2" key="1">
    <citation type="submission" date="2019-10" db="EMBL/GenBank/DDBJ databases">
        <authorList>
            <person name="Palmer J.M."/>
        </authorList>
    </citation>
    <scope>NUCLEOTIDE SEQUENCE [LARGE SCALE GENOMIC DNA]</scope>
    <source>
        <strain evidence="1 2">TWF730</strain>
    </source>
</reference>
<keyword evidence="2" id="KW-1185">Reference proteome</keyword>
<dbReference type="Proteomes" id="UP001373714">
    <property type="component" value="Unassembled WGS sequence"/>
</dbReference>
<organism evidence="1 2">
    <name type="scientific">Orbilia blumenaviensis</name>
    <dbReference type="NCBI Taxonomy" id="1796055"/>
    <lineage>
        <taxon>Eukaryota</taxon>
        <taxon>Fungi</taxon>
        <taxon>Dikarya</taxon>
        <taxon>Ascomycota</taxon>
        <taxon>Pezizomycotina</taxon>
        <taxon>Orbiliomycetes</taxon>
        <taxon>Orbiliales</taxon>
        <taxon>Orbiliaceae</taxon>
        <taxon>Orbilia</taxon>
    </lineage>
</organism>
<sequence>MTDINESEKTTQTTRLKVQETSLKEAVLMYVTEHMENYIGVAHQSVRQLGAITRTIIVPTGKVPTSKVPVSL</sequence>
<name>A0AAV9VPN5_9PEZI</name>